<dbReference type="CDD" id="cd14840">
    <property type="entry name" value="D-Ala-D-Ala_dipeptidase_Aad"/>
    <property type="match status" value="1"/>
</dbReference>
<accession>A0ABV0KKZ3</accession>
<dbReference type="RefSeq" id="WP_347240083.1">
    <property type="nucleotide sequence ID" value="NZ_JAMPLM010000014.1"/>
</dbReference>
<feature type="binding site" evidence="9">
    <location>
        <position position="160"/>
    </location>
    <ligand>
        <name>Zn(2+)</name>
        <dbReference type="ChEBI" id="CHEBI:29105"/>
        <note>catalytic</note>
    </ligand>
</feature>
<dbReference type="SUPFAM" id="SSF55166">
    <property type="entry name" value="Hedgehog/DD-peptidase"/>
    <property type="match status" value="1"/>
</dbReference>
<dbReference type="PANTHER" id="PTHR43126:SF1">
    <property type="entry name" value="D-ALANYL-D-ALANINE DIPEPTIDASE"/>
    <property type="match status" value="1"/>
</dbReference>
<feature type="chain" id="PRO_5046828357" description="D-alanyl-D-alanine dipeptidase" evidence="10">
    <location>
        <begin position="33"/>
        <end position="249"/>
    </location>
</feature>
<dbReference type="InterPro" id="IPR009045">
    <property type="entry name" value="Zn_M74/Hedgehog-like"/>
</dbReference>
<dbReference type="Gene3D" id="3.30.1380.10">
    <property type="match status" value="1"/>
</dbReference>
<evidence type="ECO:0000256" key="8">
    <source>
        <dbReference type="ARBA" id="ARBA00023316"/>
    </source>
</evidence>
<evidence type="ECO:0000256" key="5">
    <source>
        <dbReference type="ARBA" id="ARBA00022833"/>
    </source>
</evidence>
<keyword evidence="7 9" id="KW-0482">Metalloprotease</keyword>
<dbReference type="PROSITE" id="PS51257">
    <property type="entry name" value="PROKAR_LIPOPROTEIN"/>
    <property type="match status" value="1"/>
</dbReference>
<sequence>MKASNKIPSWLKFAAIALLALSVACQSYSMNAADPTATPSVVKASPQVIAPPTTAPPSQLRKTAKSTQLVDLRSVDPTIRLDLRYATTNNFMRRRLYKQPRCLLRAIVAEQLAAVQKDLEADGLGLKMYDCYRPLSVQKQMWKLVPDDRYVANPATGSRHNRGSAVDVTLVDRTGKELTMPTGFDDFTEQAATNYNGASAQAKQNRQQLKDAMTKHGFTPLQTEWWHFDAARWAQFPVLDVPVEAVRQS</sequence>
<evidence type="ECO:0000313" key="12">
    <source>
        <dbReference type="Proteomes" id="UP001476950"/>
    </source>
</evidence>
<evidence type="ECO:0000256" key="7">
    <source>
        <dbReference type="ARBA" id="ARBA00023049"/>
    </source>
</evidence>
<evidence type="ECO:0000256" key="3">
    <source>
        <dbReference type="ARBA" id="ARBA00022723"/>
    </source>
</evidence>
<proteinExistence type="inferred from homology"/>
<evidence type="ECO:0000256" key="4">
    <source>
        <dbReference type="ARBA" id="ARBA00022801"/>
    </source>
</evidence>
<keyword evidence="3 9" id="KW-0479">Metal-binding</keyword>
<evidence type="ECO:0000256" key="1">
    <source>
        <dbReference type="ARBA" id="ARBA00001362"/>
    </source>
</evidence>
<keyword evidence="8" id="KW-0961">Cell wall biogenesis/degradation</keyword>
<comment type="cofactor">
    <cofactor evidence="9">
        <name>Zn(2+)</name>
        <dbReference type="ChEBI" id="CHEBI:29105"/>
    </cofactor>
    <text evidence="9">Binds 1 zinc ion per subunit.</text>
</comment>
<feature type="site" description="Transition state stabilizer" evidence="9">
    <location>
        <position position="133"/>
    </location>
</feature>
<name>A0ABV0KKZ3_9CYAN</name>
<dbReference type="HAMAP" id="MF_01924">
    <property type="entry name" value="A_A_dipeptidase"/>
    <property type="match status" value="1"/>
</dbReference>
<dbReference type="Proteomes" id="UP001476950">
    <property type="component" value="Unassembled WGS sequence"/>
</dbReference>
<feature type="binding site" evidence="9">
    <location>
        <position position="167"/>
    </location>
    <ligand>
        <name>Zn(2+)</name>
        <dbReference type="ChEBI" id="CHEBI:29105"/>
        <note>catalytic</note>
    </ligand>
</feature>
<keyword evidence="4 9" id="KW-0378">Hydrolase</keyword>
<organism evidence="11 12">
    <name type="scientific">Stenomitos frigidus AS-A4</name>
    <dbReference type="NCBI Taxonomy" id="2933935"/>
    <lineage>
        <taxon>Bacteria</taxon>
        <taxon>Bacillati</taxon>
        <taxon>Cyanobacteriota</taxon>
        <taxon>Cyanophyceae</taxon>
        <taxon>Leptolyngbyales</taxon>
        <taxon>Leptolyngbyaceae</taxon>
        <taxon>Stenomitos</taxon>
    </lineage>
</organism>
<comment type="similarity">
    <text evidence="9">Belongs to the peptidase M15D family.</text>
</comment>
<feature type="signal peptide" evidence="10">
    <location>
        <begin position="1"/>
        <end position="32"/>
    </location>
</feature>
<keyword evidence="2 9" id="KW-0645">Protease</keyword>
<comment type="catalytic activity">
    <reaction evidence="1 9">
        <text>D-alanyl-D-alanine + H2O = 2 D-alanine</text>
        <dbReference type="Rhea" id="RHEA:20661"/>
        <dbReference type="ChEBI" id="CHEBI:15377"/>
        <dbReference type="ChEBI" id="CHEBI:57416"/>
        <dbReference type="ChEBI" id="CHEBI:57822"/>
        <dbReference type="EC" id="3.4.13.22"/>
    </reaction>
</comment>
<feature type="binding site" evidence="9">
    <location>
        <position position="227"/>
    </location>
    <ligand>
        <name>Zn(2+)</name>
        <dbReference type="ChEBI" id="CHEBI:29105"/>
        <note>catalytic</note>
    </ligand>
</feature>
<feature type="active site" description="Proton donor/acceptor" evidence="9">
    <location>
        <position position="224"/>
    </location>
</feature>
<dbReference type="EMBL" id="JAMPLM010000014">
    <property type="protein sequence ID" value="MEP1059922.1"/>
    <property type="molecule type" value="Genomic_DNA"/>
</dbReference>
<keyword evidence="10" id="KW-0732">Signal</keyword>
<evidence type="ECO:0000256" key="2">
    <source>
        <dbReference type="ARBA" id="ARBA00022670"/>
    </source>
</evidence>
<gene>
    <name evidence="11" type="ORF">NDI38_15895</name>
</gene>
<keyword evidence="6 9" id="KW-0224">Dipeptidase</keyword>
<dbReference type="EC" id="3.4.13.22" evidence="9"/>
<dbReference type="Pfam" id="PF01427">
    <property type="entry name" value="Peptidase_M15"/>
    <property type="match status" value="1"/>
</dbReference>
<keyword evidence="12" id="KW-1185">Reference proteome</keyword>
<protein>
    <recommendedName>
        <fullName evidence="9">D-alanyl-D-alanine dipeptidase</fullName>
        <shortName evidence="9">D-Ala-D-Ala dipeptidase</shortName>
        <ecNumber evidence="9">3.4.13.22</ecNumber>
    </recommendedName>
</protein>
<keyword evidence="5 9" id="KW-0862">Zinc</keyword>
<evidence type="ECO:0000256" key="10">
    <source>
        <dbReference type="SAM" id="SignalP"/>
    </source>
</evidence>
<dbReference type="InterPro" id="IPR000755">
    <property type="entry name" value="A_A_dipeptidase"/>
</dbReference>
<evidence type="ECO:0000256" key="6">
    <source>
        <dbReference type="ARBA" id="ARBA00022997"/>
    </source>
</evidence>
<reference evidence="11 12" key="1">
    <citation type="submission" date="2022-04" db="EMBL/GenBank/DDBJ databases">
        <title>Positive selection, recombination, and allopatry shape intraspecific diversity of widespread and dominant cyanobacteria.</title>
        <authorList>
            <person name="Wei J."/>
            <person name="Shu W."/>
            <person name="Hu C."/>
        </authorList>
    </citation>
    <scope>NUCLEOTIDE SEQUENCE [LARGE SCALE GENOMIC DNA]</scope>
    <source>
        <strain evidence="11 12">AS-A4</strain>
    </source>
</reference>
<comment type="function">
    <text evidence="9">Catalyzes hydrolysis of the D-alanyl-D-alanine dipeptide.</text>
</comment>
<evidence type="ECO:0000256" key="9">
    <source>
        <dbReference type="HAMAP-Rule" id="MF_01924"/>
    </source>
</evidence>
<evidence type="ECO:0000313" key="11">
    <source>
        <dbReference type="EMBL" id="MEP1059922.1"/>
    </source>
</evidence>
<dbReference type="PANTHER" id="PTHR43126">
    <property type="entry name" value="D-ALANYL-D-ALANINE DIPEPTIDASE"/>
    <property type="match status" value="1"/>
</dbReference>
<comment type="caution">
    <text evidence="11">The sequence shown here is derived from an EMBL/GenBank/DDBJ whole genome shotgun (WGS) entry which is preliminary data.</text>
</comment>